<reference evidence="1 2" key="1">
    <citation type="submission" date="2020-07" db="EMBL/GenBank/DDBJ databases">
        <title>Complete genome sequence of Mycolicibacterium litorale like strain isolated from cardiac implantable electronic device infection.</title>
        <authorList>
            <person name="Fukano H."/>
            <person name="Miyama H."/>
            <person name="Hoshino Y."/>
        </authorList>
    </citation>
    <scope>NUCLEOTIDE SEQUENCE [LARGE SCALE GENOMIC DNA]</scope>
    <source>
        <strain evidence="1 2">NIIDNTM18</strain>
    </source>
</reference>
<dbReference type="Proteomes" id="UP000515734">
    <property type="component" value="Chromosome"/>
</dbReference>
<gene>
    <name evidence="1" type="ORF">NIIDNTM18_39610</name>
</gene>
<name>A0A6S6P4B0_9MYCO</name>
<dbReference type="RefSeq" id="WP_185292565.1">
    <property type="nucleotide sequence ID" value="NZ_AP023287.1"/>
</dbReference>
<dbReference type="AlphaFoldDB" id="A0A6S6P4B0"/>
<protein>
    <submittedName>
        <fullName evidence="1">Uncharacterized protein</fullName>
    </submittedName>
</protein>
<organism evidence="1 2">
    <name type="scientific">Mycolicibacterium litorale</name>
    <dbReference type="NCBI Taxonomy" id="758802"/>
    <lineage>
        <taxon>Bacteria</taxon>
        <taxon>Bacillati</taxon>
        <taxon>Actinomycetota</taxon>
        <taxon>Actinomycetes</taxon>
        <taxon>Mycobacteriales</taxon>
        <taxon>Mycobacteriaceae</taxon>
        <taxon>Mycolicibacterium</taxon>
    </lineage>
</organism>
<evidence type="ECO:0000313" key="1">
    <source>
        <dbReference type="EMBL" id="BCI54683.1"/>
    </source>
</evidence>
<dbReference type="EMBL" id="AP023287">
    <property type="protein sequence ID" value="BCI54683.1"/>
    <property type="molecule type" value="Genomic_DNA"/>
</dbReference>
<evidence type="ECO:0000313" key="2">
    <source>
        <dbReference type="Proteomes" id="UP000515734"/>
    </source>
</evidence>
<sequence length="74" mass="8029">MPNISPDVAKYRASVARRVQSYPADHPRVTEARQALAYAALTEHAARVVASWPSPTEEQRANLAALLRSAGGMQ</sequence>
<proteinExistence type="predicted"/>
<accession>A0A6S6P4B0</accession>